<dbReference type="PROSITE" id="PS00061">
    <property type="entry name" value="ADH_SHORT"/>
    <property type="match status" value="1"/>
</dbReference>
<dbReference type="SMART" id="SM00822">
    <property type="entry name" value="PKS_KR"/>
    <property type="match status" value="1"/>
</dbReference>
<dbReference type="PRINTS" id="PR00081">
    <property type="entry name" value="GDHRDH"/>
</dbReference>
<dbReference type="InterPro" id="IPR020904">
    <property type="entry name" value="Sc_DH/Rdtase_CS"/>
</dbReference>
<feature type="transmembrane region" description="Helical" evidence="4">
    <location>
        <begin position="311"/>
        <end position="331"/>
    </location>
</feature>
<dbReference type="SUPFAM" id="SSF51735">
    <property type="entry name" value="NAD(P)-binding Rossmann-fold domains"/>
    <property type="match status" value="1"/>
</dbReference>
<evidence type="ECO:0000256" key="2">
    <source>
        <dbReference type="ARBA" id="ARBA00023002"/>
    </source>
</evidence>
<name>A0ABS6ZJC1_9GAMM</name>
<dbReference type="Proteomes" id="UP000769617">
    <property type="component" value="Unassembled WGS sequence"/>
</dbReference>
<gene>
    <name evidence="6" type="ORF">KPL81_03120</name>
</gene>
<proteinExistence type="inferred from homology"/>
<evidence type="ECO:0000256" key="3">
    <source>
        <dbReference type="RuleBase" id="RU000363"/>
    </source>
</evidence>
<dbReference type="InterPro" id="IPR002347">
    <property type="entry name" value="SDR_fam"/>
</dbReference>
<evidence type="ECO:0000256" key="1">
    <source>
        <dbReference type="ARBA" id="ARBA00006484"/>
    </source>
</evidence>
<protein>
    <submittedName>
        <fullName evidence="6">SDR family oxidoreductase</fullName>
    </submittedName>
</protein>
<dbReference type="InterPro" id="IPR057326">
    <property type="entry name" value="KR_dom"/>
</dbReference>
<dbReference type="Pfam" id="PF00106">
    <property type="entry name" value="adh_short"/>
    <property type="match status" value="1"/>
</dbReference>
<keyword evidence="4" id="KW-1133">Transmembrane helix</keyword>
<keyword evidence="2" id="KW-0560">Oxidoreductase</keyword>
<reference evidence="6 7" key="1">
    <citation type="submission" date="2021-07" db="EMBL/GenBank/DDBJ databases">
        <authorList>
            <person name="So Y."/>
        </authorList>
    </citation>
    <scope>NUCLEOTIDE SEQUENCE [LARGE SCALE GENOMIC DNA]</scope>
    <source>
        <strain evidence="6 7">Y3S6</strain>
    </source>
</reference>
<comment type="similarity">
    <text evidence="1 3">Belongs to the short-chain dehydrogenases/reductases (SDR) family.</text>
</comment>
<comment type="caution">
    <text evidence="6">The sequence shown here is derived from an EMBL/GenBank/DDBJ whole genome shotgun (WGS) entry which is preliminary data.</text>
</comment>
<evidence type="ECO:0000313" key="7">
    <source>
        <dbReference type="Proteomes" id="UP000769617"/>
    </source>
</evidence>
<keyword evidence="4" id="KW-0472">Membrane</keyword>
<dbReference type="NCBIfam" id="NF005495">
    <property type="entry name" value="PRK07109.1"/>
    <property type="match status" value="1"/>
</dbReference>
<dbReference type="EMBL" id="JAHYCA010000001">
    <property type="protein sequence ID" value="MBW6390157.1"/>
    <property type="molecule type" value="Genomic_DNA"/>
</dbReference>
<dbReference type="Gene3D" id="3.40.50.720">
    <property type="entry name" value="NAD(P)-binding Rossmann-like Domain"/>
    <property type="match status" value="1"/>
</dbReference>
<evidence type="ECO:0000313" key="6">
    <source>
        <dbReference type="EMBL" id="MBW6390157.1"/>
    </source>
</evidence>
<dbReference type="InterPro" id="IPR036291">
    <property type="entry name" value="NAD(P)-bd_dom_sf"/>
</dbReference>
<keyword evidence="7" id="KW-1185">Reference proteome</keyword>
<dbReference type="PANTHER" id="PTHR44196">
    <property type="entry name" value="DEHYDROGENASE/REDUCTASE SDR FAMILY MEMBER 7B"/>
    <property type="match status" value="1"/>
</dbReference>
<dbReference type="RefSeq" id="WP_219790651.1">
    <property type="nucleotide sequence ID" value="NZ_JAHYCA010000001.1"/>
</dbReference>
<evidence type="ECO:0000256" key="4">
    <source>
        <dbReference type="SAM" id="Phobius"/>
    </source>
</evidence>
<feature type="domain" description="Ketoreductase" evidence="5">
    <location>
        <begin position="11"/>
        <end position="200"/>
    </location>
</feature>
<accession>A0ABS6ZJC1</accession>
<evidence type="ECO:0000259" key="5">
    <source>
        <dbReference type="SMART" id="SM00822"/>
    </source>
</evidence>
<organism evidence="6 7">
    <name type="scientific">Billgrantia antri</name>
    <dbReference type="NCBI Taxonomy" id="2846777"/>
    <lineage>
        <taxon>Bacteria</taxon>
        <taxon>Pseudomonadati</taxon>
        <taxon>Pseudomonadota</taxon>
        <taxon>Gammaproteobacteria</taxon>
        <taxon>Oceanospirillales</taxon>
        <taxon>Halomonadaceae</taxon>
        <taxon>Billgrantia</taxon>
    </lineage>
</organism>
<dbReference type="PANTHER" id="PTHR44196:SF1">
    <property type="entry name" value="DEHYDROGENASE_REDUCTASE SDR FAMILY MEMBER 7B"/>
    <property type="match status" value="1"/>
</dbReference>
<keyword evidence="4" id="KW-0812">Transmembrane</keyword>
<sequence length="339" mass="36397">MALQLKQLEDQTLVITGATSGIGLATARLAADRGAHLVVAARDESALQTLVEELHQRGADAAYVVADIGDPEQVHDIAETAIHHFGGFDTWINNAGVSLFGYLTDQPLEDQRRLFETDFWGVVHGSLEAARHLGMRAERHGGAIINLGSVVSDRAIPLQGMYSASKHAVKGFTDALRMELEALGAPVSITLVKPGSIATPFPHHAGNHMDVEPTLPPPLYEPSVVAEAILHCAEHPRRDIRVGGASQGIALLGQLAPRLADRVMERSMIRQQQTNRPPQHVGGLHRPAPGVWQRAEYGHRVASRSRYTQAAMHPALTATAIVGAVLGVAALTGSARRKR</sequence>
<dbReference type="PRINTS" id="PR00080">
    <property type="entry name" value="SDRFAMILY"/>
</dbReference>